<organism evidence="2 3">
    <name type="scientific">Novosphingobium sediminis</name>
    <dbReference type="NCBI Taxonomy" id="707214"/>
    <lineage>
        <taxon>Bacteria</taxon>
        <taxon>Pseudomonadati</taxon>
        <taxon>Pseudomonadota</taxon>
        <taxon>Alphaproteobacteria</taxon>
        <taxon>Sphingomonadales</taxon>
        <taxon>Sphingomonadaceae</taxon>
        <taxon>Novosphingobium</taxon>
    </lineage>
</organism>
<dbReference type="AlphaFoldDB" id="A0A512AGN1"/>
<reference evidence="2 3" key="1">
    <citation type="submission" date="2019-07" db="EMBL/GenBank/DDBJ databases">
        <title>Whole genome shotgun sequence of Novosphingobium sediminis NBRC 106119.</title>
        <authorList>
            <person name="Hosoyama A."/>
            <person name="Uohara A."/>
            <person name="Ohji S."/>
            <person name="Ichikawa N."/>
        </authorList>
    </citation>
    <scope>NUCLEOTIDE SEQUENCE [LARGE SCALE GENOMIC DNA]</scope>
    <source>
        <strain evidence="2 3">NBRC 106119</strain>
    </source>
</reference>
<gene>
    <name evidence="2" type="ORF">NSE01_06490</name>
</gene>
<feature type="region of interest" description="Disordered" evidence="1">
    <location>
        <begin position="17"/>
        <end position="36"/>
    </location>
</feature>
<evidence type="ECO:0000313" key="2">
    <source>
        <dbReference type="EMBL" id="GEN98816.1"/>
    </source>
</evidence>
<sequence>MGFSRWGGAVKRAEVMVLPTPDPSRKREGGNQRDLLPSRLREGLGVGRALRVEQVLQAIEPRGIAGEQRVLFICRGAVGEALEGVP</sequence>
<protein>
    <submittedName>
        <fullName evidence="2">Uncharacterized protein</fullName>
    </submittedName>
</protein>
<evidence type="ECO:0000313" key="3">
    <source>
        <dbReference type="Proteomes" id="UP000321464"/>
    </source>
</evidence>
<dbReference type="Proteomes" id="UP000321464">
    <property type="component" value="Unassembled WGS sequence"/>
</dbReference>
<dbReference type="EMBL" id="BJYR01000005">
    <property type="protein sequence ID" value="GEN98816.1"/>
    <property type="molecule type" value="Genomic_DNA"/>
</dbReference>
<evidence type="ECO:0000256" key="1">
    <source>
        <dbReference type="SAM" id="MobiDB-lite"/>
    </source>
</evidence>
<comment type="caution">
    <text evidence="2">The sequence shown here is derived from an EMBL/GenBank/DDBJ whole genome shotgun (WGS) entry which is preliminary data.</text>
</comment>
<accession>A0A512AGN1</accession>
<keyword evidence="3" id="KW-1185">Reference proteome</keyword>
<proteinExistence type="predicted"/>
<name>A0A512AGN1_9SPHN</name>